<name>A0AAV8XZM1_9CUCU</name>
<gene>
    <name evidence="12" type="ORF">NQ318_006004</name>
</gene>
<evidence type="ECO:0000256" key="8">
    <source>
        <dbReference type="ARBA" id="ARBA00023180"/>
    </source>
</evidence>
<keyword evidence="7" id="KW-0675">Receptor</keyword>
<keyword evidence="13" id="KW-1185">Reference proteome</keyword>
<dbReference type="SMART" id="SM00918">
    <property type="entry name" value="Lig_chan-Glu_bd"/>
    <property type="match status" value="1"/>
</dbReference>
<dbReference type="AlphaFoldDB" id="A0AAV8XZM1"/>
<dbReference type="GO" id="GO:0015276">
    <property type="term" value="F:ligand-gated monoatomic ion channel activity"/>
    <property type="evidence" value="ECO:0007669"/>
    <property type="project" value="InterPro"/>
</dbReference>
<dbReference type="Pfam" id="PF10613">
    <property type="entry name" value="Lig_chan-Glu_bd"/>
    <property type="match status" value="1"/>
</dbReference>
<evidence type="ECO:0000256" key="2">
    <source>
        <dbReference type="ARBA" id="ARBA00022448"/>
    </source>
</evidence>
<comment type="caution">
    <text evidence="12">The sequence shown here is derived from an EMBL/GenBank/DDBJ whole genome shotgun (WGS) entry which is preliminary data.</text>
</comment>
<keyword evidence="9" id="KW-1071">Ligand-gated ion channel</keyword>
<keyword evidence="3" id="KW-0812">Transmembrane</keyword>
<keyword evidence="5" id="KW-0406">Ion transport</keyword>
<reference evidence="12" key="1">
    <citation type="journal article" date="2023" name="Insect Mol. Biol.">
        <title>Genome sequencing provides insights into the evolution of gene families encoding plant cell wall-degrading enzymes in longhorned beetles.</title>
        <authorList>
            <person name="Shin N.R."/>
            <person name="Okamura Y."/>
            <person name="Kirsch R."/>
            <person name="Pauchet Y."/>
        </authorList>
    </citation>
    <scope>NUCLEOTIDE SEQUENCE</scope>
    <source>
        <strain evidence="12">AMC_N1</strain>
    </source>
</reference>
<dbReference type="Gene3D" id="3.40.190.10">
    <property type="entry name" value="Periplasmic binding protein-like II"/>
    <property type="match status" value="1"/>
</dbReference>
<evidence type="ECO:0000256" key="6">
    <source>
        <dbReference type="ARBA" id="ARBA00023136"/>
    </source>
</evidence>
<protein>
    <recommendedName>
        <fullName evidence="11">Ionotropic glutamate receptor L-glutamate and glycine-binding domain-containing protein</fullName>
    </recommendedName>
</protein>
<evidence type="ECO:0000256" key="4">
    <source>
        <dbReference type="ARBA" id="ARBA00022989"/>
    </source>
</evidence>
<evidence type="ECO:0000256" key="7">
    <source>
        <dbReference type="ARBA" id="ARBA00023170"/>
    </source>
</evidence>
<evidence type="ECO:0000313" key="12">
    <source>
        <dbReference type="EMBL" id="KAJ8944591.1"/>
    </source>
</evidence>
<keyword evidence="4" id="KW-1133">Transmembrane helix</keyword>
<dbReference type="Proteomes" id="UP001162162">
    <property type="component" value="Unassembled WGS sequence"/>
</dbReference>
<evidence type="ECO:0000259" key="11">
    <source>
        <dbReference type="SMART" id="SM00918"/>
    </source>
</evidence>
<evidence type="ECO:0000256" key="3">
    <source>
        <dbReference type="ARBA" id="ARBA00022692"/>
    </source>
</evidence>
<sequence length="134" mass="15171">MTGQIAFDDKGQRNSLGLHIFELREDGIVTIGVWNESYRLNVASTIEFDDEENTLVVITTLTEPFAMLKQSSKELTGNDRLEGFAIDLIEELSLMCGFDYRLRIQTDNRIGNTDSVRLTWDGMIGDILDYVSTI</sequence>
<evidence type="ECO:0000256" key="1">
    <source>
        <dbReference type="ARBA" id="ARBA00004141"/>
    </source>
</evidence>
<evidence type="ECO:0000256" key="5">
    <source>
        <dbReference type="ARBA" id="ARBA00023065"/>
    </source>
</evidence>
<dbReference type="SUPFAM" id="SSF53850">
    <property type="entry name" value="Periplasmic binding protein-like II"/>
    <property type="match status" value="1"/>
</dbReference>
<dbReference type="EMBL" id="JAPWTK010000247">
    <property type="protein sequence ID" value="KAJ8944591.1"/>
    <property type="molecule type" value="Genomic_DNA"/>
</dbReference>
<evidence type="ECO:0000256" key="9">
    <source>
        <dbReference type="ARBA" id="ARBA00023286"/>
    </source>
</evidence>
<accession>A0AAV8XZM1</accession>
<comment type="subcellular location">
    <subcellularLocation>
        <location evidence="1">Membrane</location>
        <topology evidence="1">Multi-pass membrane protein</topology>
    </subcellularLocation>
</comment>
<dbReference type="InterPro" id="IPR019594">
    <property type="entry name" value="Glu/Gly-bd"/>
</dbReference>
<dbReference type="FunFam" id="3.40.190.10:FF:000210">
    <property type="entry name" value="Glutamate receptor ionotropic, kainate 1"/>
    <property type="match status" value="1"/>
</dbReference>
<proteinExistence type="predicted"/>
<organism evidence="12 13">
    <name type="scientific">Aromia moschata</name>
    <dbReference type="NCBI Taxonomy" id="1265417"/>
    <lineage>
        <taxon>Eukaryota</taxon>
        <taxon>Metazoa</taxon>
        <taxon>Ecdysozoa</taxon>
        <taxon>Arthropoda</taxon>
        <taxon>Hexapoda</taxon>
        <taxon>Insecta</taxon>
        <taxon>Pterygota</taxon>
        <taxon>Neoptera</taxon>
        <taxon>Endopterygota</taxon>
        <taxon>Coleoptera</taxon>
        <taxon>Polyphaga</taxon>
        <taxon>Cucujiformia</taxon>
        <taxon>Chrysomeloidea</taxon>
        <taxon>Cerambycidae</taxon>
        <taxon>Cerambycinae</taxon>
        <taxon>Callichromatini</taxon>
        <taxon>Aromia</taxon>
    </lineage>
</organism>
<evidence type="ECO:0000313" key="13">
    <source>
        <dbReference type="Proteomes" id="UP001162162"/>
    </source>
</evidence>
<dbReference type="GO" id="GO:0016020">
    <property type="term" value="C:membrane"/>
    <property type="evidence" value="ECO:0007669"/>
    <property type="project" value="UniProtKB-SubCell"/>
</dbReference>
<keyword evidence="8" id="KW-0325">Glycoprotein</keyword>
<dbReference type="Gene3D" id="3.40.50.2300">
    <property type="match status" value="2"/>
</dbReference>
<feature type="domain" description="Ionotropic glutamate receptor L-glutamate and glycine-binding" evidence="11">
    <location>
        <begin position="64"/>
        <end position="129"/>
    </location>
</feature>
<evidence type="ECO:0000256" key="10">
    <source>
        <dbReference type="ARBA" id="ARBA00023303"/>
    </source>
</evidence>
<keyword evidence="10" id="KW-0407">Ion channel</keyword>
<keyword evidence="2" id="KW-0813">Transport</keyword>
<keyword evidence="6" id="KW-0472">Membrane</keyword>